<dbReference type="AlphaFoldDB" id="A0A1M6M514"/>
<keyword evidence="2" id="KW-1185">Reference proteome</keyword>
<protein>
    <submittedName>
        <fullName evidence="1">Uncharacterized protein</fullName>
    </submittedName>
</protein>
<dbReference type="STRING" id="313368.SAMN04488012_12017"/>
<gene>
    <name evidence="1" type="ORF">SAMN04488012_12017</name>
</gene>
<accession>A0A1M6M514</accession>
<dbReference type="Proteomes" id="UP000184040">
    <property type="component" value="Unassembled WGS sequence"/>
</dbReference>
<dbReference type="EMBL" id="FQZA01000020">
    <property type="protein sequence ID" value="SHJ78564.1"/>
    <property type="molecule type" value="Genomic_DNA"/>
</dbReference>
<dbReference type="RefSeq" id="WP_073130472.1">
    <property type="nucleotide sequence ID" value="NZ_FQZA01000020.1"/>
</dbReference>
<evidence type="ECO:0000313" key="1">
    <source>
        <dbReference type="EMBL" id="SHJ78564.1"/>
    </source>
</evidence>
<name>A0A1M6M514_9RHOB</name>
<evidence type="ECO:0000313" key="2">
    <source>
        <dbReference type="Proteomes" id="UP000184040"/>
    </source>
</evidence>
<sequence length="176" mass="19711">MLTIYQSDYADCLSVRRATACERLKSTVYAPDSWPRRYPLAAALPTVPKADRAAGWPRLLRGAKASSDPFEVGPDPITAATKLFDALDQFQRARLFRARQLFDAALFETLGGSDELAPYLSLLHHLLPLQRDTLIFLLHPDPDATPPKFKEIASGFALRHARWDPNFNFTNTQEAA</sequence>
<reference evidence="1 2" key="1">
    <citation type="submission" date="2016-11" db="EMBL/GenBank/DDBJ databases">
        <authorList>
            <person name="Jaros S."/>
            <person name="Januszkiewicz K."/>
            <person name="Wedrychowicz H."/>
        </authorList>
    </citation>
    <scope>NUCLEOTIDE SEQUENCE [LARGE SCALE GENOMIC DNA]</scope>
    <source>
        <strain evidence="1 2">DSM 26892</strain>
    </source>
</reference>
<organism evidence="1 2">
    <name type="scientific">Palleronia salina</name>
    <dbReference type="NCBI Taxonomy" id="313368"/>
    <lineage>
        <taxon>Bacteria</taxon>
        <taxon>Pseudomonadati</taxon>
        <taxon>Pseudomonadota</taxon>
        <taxon>Alphaproteobacteria</taxon>
        <taxon>Rhodobacterales</taxon>
        <taxon>Roseobacteraceae</taxon>
        <taxon>Palleronia</taxon>
    </lineage>
</organism>
<proteinExistence type="predicted"/>